<dbReference type="Pfam" id="PF22067">
    <property type="entry name" value="Cep192_D3"/>
    <property type="match status" value="1"/>
</dbReference>
<sequence>VFPELEMEVMLQTPKRFSVNVKKKKTLPLGQLQEETRRPTKVPHQLLETRSFAKVKSNNVVEAEPSELHFSGFEVGKDYKKVVRLINISSEVIHIHIFPTQTKYFQTEYTQKSRLVPGLALTLTVHFRPDEWRYFFDSVRIHCKGEETLQIPIHAYPVIDDLNIPPYINLFPVPLGKRSTCVIPLSCSCPVDFEFQVYCLKSHEAFTISPLSGIIPAKGKTNLSVTFTPQQYGTAEITLQLVISQFNSKPFICTLTASCSPNLIINQQREKEKNAETVKNTQTEGVVYLVDPKLKVKVTPPRMEKHTKKIKSDAYTQSSDVDISSHSGLAKMLIQHQDKMSYKDLRQAMSHTKTAYQTREMKEAAFEIQVQGNAQKDRANHLQWQVQLGDDFFSAEQKLKILKKQEVAASEYMMKNDIGGRDINIAQTTKLSSHRVVRCSGQCPDSTPVFNIYGSGQLEVRRRVLRLFQQIVRKVILQIRMDKRLRLLREKCSTAKLQVREGKNNDDMSCSCAHGQRTQILFLRKSRDALGDSEEKKKLHLLRLTSPIFPSPNPLEELASKMIGKVHVGLIEEDLTWTVPYFNLKVPQQFKLMGYQQVTVYDSKAFCTQNKQYRQLRTGAQNELLPMMMLPDLNTCKEEEPQEEERAEPDLNPVLCFKTPHNVLHPKNAHPLRIFNPAPGLCAFKPTPLYLESDPAFHLCPLTRHVICSDHVVEEHNNSTPKKFLDREDIIKGTMLWKEFSCLELNTVSFVPAQTSSQSPRMSDPFSDLLLPLEAPPSMKDLPENIREEISIGEAEGIGVSLNPDMVQAKFEAFEMSLTEDPVKDD</sequence>
<dbReference type="Proteomes" id="UP000727407">
    <property type="component" value="Unassembled WGS sequence"/>
</dbReference>
<evidence type="ECO:0000313" key="2">
    <source>
        <dbReference type="EMBL" id="KAF5902307.1"/>
    </source>
</evidence>
<evidence type="ECO:0000259" key="1">
    <source>
        <dbReference type="Pfam" id="PF22067"/>
    </source>
</evidence>
<dbReference type="GO" id="GO:0097729">
    <property type="term" value="C:9+2 motile cilium"/>
    <property type="evidence" value="ECO:0007669"/>
    <property type="project" value="TreeGrafter"/>
</dbReference>
<proteinExistence type="predicted"/>
<keyword evidence="2" id="KW-0282">Flagellum</keyword>
<dbReference type="InterPro" id="IPR054089">
    <property type="entry name" value="Cep192-like_D3"/>
</dbReference>
<keyword evidence="2" id="KW-0966">Cell projection</keyword>
<dbReference type="OrthoDB" id="5538672at2759"/>
<name>A0A8J4UNA3_CLAMG</name>
<dbReference type="GO" id="GO:0044458">
    <property type="term" value="P:motile cilium assembly"/>
    <property type="evidence" value="ECO:0007669"/>
    <property type="project" value="TreeGrafter"/>
</dbReference>
<dbReference type="InterPro" id="IPR029676">
    <property type="entry name" value="CFAP221"/>
</dbReference>
<feature type="domain" description="Cep192-like" evidence="1">
    <location>
        <begin position="172"/>
        <end position="242"/>
    </location>
</feature>
<dbReference type="PANTHER" id="PTHR46500">
    <property type="entry name" value="CILIA- AND FLAGELLA-ASSOCIATED PROTEIN 221"/>
    <property type="match status" value="1"/>
</dbReference>
<dbReference type="PANTHER" id="PTHR46500:SF1">
    <property type="entry name" value="CILIA- AND FLAGELLA-ASSOCIATED PROTEIN 221"/>
    <property type="match status" value="1"/>
</dbReference>
<dbReference type="Pfam" id="PF24771">
    <property type="entry name" value="Ig_CFAP74_1st"/>
    <property type="match status" value="1"/>
</dbReference>
<evidence type="ECO:0000313" key="3">
    <source>
        <dbReference type="Proteomes" id="UP000727407"/>
    </source>
</evidence>
<comment type="caution">
    <text evidence="2">The sequence shown here is derived from an EMBL/GenBank/DDBJ whole genome shotgun (WGS) entry which is preliminary data.</text>
</comment>
<protein>
    <submittedName>
        <fullName evidence="2">Cilia- and flagella-associated protein</fullName>
    </submittedName>
</protein>
<organism evidence="2 3">
    <name type="scientific">Clarias magur</name>
    <name type="common">Asian catfish</name>
    <name type="synonym">Macropteronotus magur</name>
    <dbReference type="NCBI Taxonomy" id="1594786"/>
    <lineage>
        <taxon>Eukaryota</taxon>
        <taxon>Metazoa</taxon>
        <taxon>Chordata</taxon>
        <taxon>Craniata</taxon>
        <taxon>Vertebrata</taxon>
        <taxon>Euteleostomi</taxon>
        <taxon>Actinopterygii</taxon>
        <taxon>Neopterygii</taxon>
        <taxon>Teleostei</taxon>
        <taxon>Ostariophysi</taxon>
        <taxon>Siluriformes</taxon>
        <taxon>Clariidae</taxon>
        <taxon>Clarias</taxon>
    </lineage>
</organism>
<keyword evidence="3" id="KW-1185">Reference proteome</keyword>
<feature type="non-terminal residue" evidence="2">
    <location>
        <position position="826"/>
    </location>
</feature>
<dbReference type="EMBL" id="QNUK01000093">
    <property type="protein sequence ID" value="KAF5902307.1"/>
    <property type="molecule type" value="Genomic_DNA"/>
</dbReference>
<accession>A0A8J4UNA3</accession>
<reference evidence="2" key="1">
    <citation type="submission" date="2020-07" db="EMBL/GenBank/DDBJ databases">
        <title>Clarias magur genome sequencing, assembly and annotation.</title>
        <authorList>
            <person name="Kushwaha B."/>
            <person name="Kumar R."/>
            <person name="Das P."/>
            <person name="Joshi C.G."/>
            <person name="Kumar D."/>
            <person name="Nagpure N.S."/>
            <person name="Pandey M."/>
            <person name="Agarwal S."/>
            <person name="Srivastava S."/>
            <person name="Singh M."/>
            <person name="Sahoo L."/>
            <person name="Jayasankar P."/>
            <person name="Meher P.K."/>
            <person name="Koringa P.G."/>
            <person name="Iquebal M.A."/>
            <person name="Das S.P."/>
            <person name="Bit A."/>
            <person name="Patnaik S."/>
            <person name="Patel N."/>
            <person name="Shah T.M."/>
            <person name="Hinsu A."/>
            <person name="Jena J.K."/>
        </authorList>
    </citation>
    <scope>NUCLEOTIDE SEQUENCE</scope>
    <source>
        <strain evidence="2">CIFAMagur01</strain>
        <tissue evidence="2">Testis</tissue>
    </source>
</reference>
<dbReference type="InterPro" id="IPR013783">
    <property type="entry name" value="Ig-like_fold"/>
</dbReference>
<dbReference type="AlphaFoldDB" id="A0A8J4UNA3"/>
<gene>
    <name evidence="2" type="primary">cfap221</name>
    <name evidence="2" type="ORF">DAT39_007976</name>
</gene>
<dbReference type="Gene3D" id="2.60.40.10">
    <property type="entry name" value="Immunoglobulins"/>
    <property type="match status" value="2"/>
</dbReference>
<keyword evidence="2" id="KW-0969">Cilium</keyword>
<feature type="non-terminal residue" evidence="2">
    <location>
        <position position="1"/>
    </location>
</feature>
<dbReference type="GO" id="GO:0003341">
    <property type="term" value="P:cilium movement"/>
    <property type="evidence" value="ECO:0007669"/>
    <property type="project" value="InterPro"/>
</dbReference>